<accession>A0A6J2MJ18</accession>
<dbReference type="InterPro" id="IPR027943">
    <property type="entry name" value="FAM209"/>
</dbReference>
<dbReference type="KEGG" id="pdic:114506181"/>
<dbReference type="OrthoDB" id="9507615at2759"/>
<dbReference type="InParanoid" id="A0A6J2MJ18"/>
<dbReference type="GeneID" id="114506181"/>
<protein>
    <submittedName>
        <fullName evidence="4">Protein FAM209B</fullName>
    </submittedName>
</protein>
<keyword evidence="3" id="KW-1185">Reference proteome</keyword>
<feature type="transmembrane region" description="Helical" evidence="2">
    <location>
        <begin position="47"/>
        <end position="66"/>
    </location>
</feature>
<dbReference type="PANTHER" id="PTHR35157">
    <property type="entry name" value="PROTEIN FAM209A"/>
    <property type="match status" value="1"/>
</dbReference>
<dbReference type="RefSeq" id="XP_028379484.2">
    <property type="nucleotide sequence ID" value="XM_028523683.2"/>
</dbReference>
<evidence type="ECO:0000256" key="2">
    <source>
        <dbReference type="SAM" id="Phobius"/>
    </source>
</evidence>
<dbReference type="PANTHER" id="PTHR35157:SF1">
    <property type="entry name" value="PROTEIN FAM209A"/>
    <property type="match status" value="1"/>
</dbReference>
<feature type="transmembrane region" description="Helical" evidence="2">
    <location>
        <begin position="96"/>
        <end position="117"/>
    </location>
</feature>
<feature type="region of interest" description="Disordered" evidence="1">
    <location>
        <begin position="1"/>
        <end position="32"/>
    </location>
</feature>
<dbReference type="Proteomes" id="UP000504628">
    <property type="component" value="Chromosome 9"/>
</dbReference>
<keyword evidence="2" id="KW-0812">Transmembrane</keyword>
<dbReference type="AlphaFoldDB" id="A0A6J2MJ18"/>
<proteinExistence type="predicted"/>
<evidence type="ECO:0000313" key="3">
    <source>
        <dbReference type="Proteomes" id="UP000504628"/>
    </source>
</evidence>
<name>A0A6J2MJ18_9CHIR</name>
<dbReference type="FunCoup" id="A0A6J2MJ18">
    <property type="interactions" value="89"/>
</dbReference>
<dbReference type="Pfam" id="PF15206">
    <property type="entry name" value="FAM209"/>
    <property type="match status" value="1"/>
</dbReference>
<reference evidence="4" key="1">
    <citation type="submission" date="2025-08" db="UniProtKB">
        <authorList>
            <consortium name="RefSeq"/>
        </authorList>
    </citation>
    <scope>IDENTIFICATION</scope>
    <source>
        <tissue evidence="4">Muscle</tissue>
    </source>
</reference>
<evidence type="ECO:0000256" key="1">
    <source>
        <dbReference type="SAM" id="MobiDB-lite"/>
    </source>
</evidence>
<keyword evidence="2" id="KW-0472">Membrane</keyword>
<organism evidence="3 4">
    <name type="scientific">Phyllostomus discolor</name>
    <name type="common">pale spear-nosed bat</name>
    <dbReference type="NCBI Taxonomy" id="89673"/>
    <lineage>
        <taxon>Eukaryota</taxon>
        <taxon>Metazoa</taxon>
        <taxon>Chordata</taxon>
        <taxon>Craniata</taxon>
        <taxon>Vertebrata</taxon>
        <taxon>Euteleostomi</taxon>
        <taxon>Mammalia</taxon>
        <taxon>Eutheria</taxon>
        <taxon>Laurasiatheria</taxon>
        <taxon>Chiroptera</taxon>
        <taxon>Yangochiroptera</taxon>
        <taxon>Phyllostomidae</taxon>
        <taxon>Phyllostominae</taxon>
        <taxon>Phyllostomus</taxon>
    </lineage>
</organism>
<sequence length="215" mass="23877">MARAAPARGLCDITQGGPSPRPPVSRCEGNQTHHEQLPAPPLLAMRTLTWCLFLPLCLSCGCAFMFSSVRGSVKEPQGQAPCGGHFRVRQSLPEHAQGWLASKWLWLLFVLVLYAVLKFRGGYSEKSKEKNPPGPRGCSLRAQLKKNQNASPGKDFAFTTLHQLEMELVKFLSRVRHLKDAAAHGNSLKLPVFEVPSDPQNNVTIYEIWGEEECE</sequence>
<gene>
    <name evidence="4" type="primary">LOC114506181</name>
</gene>
<keyword evidence="2" id="KW-1133">Transmembrane helix</keyword>
<evidence type="ECO:0000313" key="4">
    <source>
        <dbReference type="RefSeq" id="XP_028379484.2"/>
    </source>
</evidence>